<dbReference type="STRING" id="1314800.A0A1B7N0R3"/>
<sequence>MAGEALTSNRTWNASAGLKQNKTNWLLVLSSHIANKIPLLVKNGESSVSRRMFDNAITHLKHADDALSARKMPKRPKNWGVEMDVVDENGKPIKKVKVRMCDATFADGSPQSLYYPEGHELAGVFTGMAVILHERGRADVSKVRAECPKFQCKKSINRCCCRSILYNEPYFVNVGSLLEIACEARGFRVIFFPKIHCELNFIEQCWGYSKRVYRELPVSSKEADFERNFLAVLESIPLFVGKYIFGSILLNIDPFDTRSLRFMDAYHKGLNGKQAAWASKQYRDHGVLPDTIMAELETAKLT</sequence>
<dbReference type="PANTHER" id="PTHR35871">
    <property type="entry name" value="EXPRESSED PROTEIN"/>
    <property type="match status" value="1"/>
</dbReference>
<evidence type="ECO:0000313" key="1">
    <source>
        <dbReference type="EMBL" id="OAX38434.1"/>
    </source>
</evidence>
<protein>
    <submittedName>
        <fullName evidence="1">Uncharacterized protein</fullName>
    </submittedName>
</protein>
<evidence type="ECO:0000313" key="2">
    <source>
        <dbReference type="Proteomes" id="UP000092154"/>
    </source>
</evidence>
<reference evidence="1 2" key="1">
    <citation type="submission" date="2016-06" db="EMBL/GenBank/DDBJ databases">
        <title>Comparative genomics of the ectomycorrhizal sister species Rhizopogon vinicolor and Rhizopogon vesiculosus (Basidiomycota: Boletales) reveals a divergence of the mating type B locus.</title>
        <authorList>
            <consortium name="DOE Joint Genome Institute"/>
            <person name="Mujic A.B."/>
            <person name="Kuo A."/>
            <person name="Tritt A."/>
            <person name="Lipzen A."/>
            <person name="Chen C."/>
            <person name="Johnson J."/>
            <person name="Sharma A."/>
            <person name="Barry K."/>
            <person name="Grigoriev I.V."/>
            <person name="Spatafora J.W."/>
        </authorList>
    </citation>
    <scope>NUCLEOTIDE SEQUENCE [LARGE SCALE GENOMIC DNA]</scope>
    <source>
        <strain evidence="1 2">AM-OR11-026</strain>
    </source>
</reference>
<organism evidence="1 2">
    <name type="scientific">Rhizopogon vinicolor AM-OR11-026</name>
    <dbReference type="NCBI Taxonomy" id="1314800"/>
    <lineage>
        <taxon>Eukaryota</taxon>
        <taxon>Fungi</taxon>
        <taxon>Dikarya</taxon>
        <taxon>Basidiomycota</taxon>
        <taxon>Agaricomycotina</taxon>
        <taxon>Agaricomycetes</taxon>
        <taxon>Agaricomycetidae</taxon>
        <taxon>Boletales</taxon>
        <taxon>Suillineae</taxon>
        <taxon>Rhizopogonaceae</taxon>
        <taxon>Rhizopogon</taxon>
    </lineage>
</organism>
<name>A0A1B7N0R3_9AGAM</name>
<dbReference type="OrthoDB" id="2416294at2759"/>
<dbReference type="PANTHER" id="PTHR35871:SF1">
    <property type="entry name" value="CXC1-LIKE CYSTEINE CLUSTER ASSOCIATED WITH KDZ TRANSPOSASES DOMAIN-CONTAINING PROTEIN"/>
    <property type="match status" value="1"/>
</dbReference>
<accession>A0A1B7N0R3</accession>
<proteinExistence type="predicted"/>
<keyword evidence="2" id="KW-1185">Reference proteome</keyword>
<dbReference type="EMBL" id="KV448295">
    <property type="protein sequence ID" value="OAX38434.1"/>
    <property type="molecule type" value="Genomic_DNA"/>
</dbReference>
<dbReference type="AlphaFoldDB" id="A0A1B7N0R3"/>
<dbReference type="InParanoid" id="A0A1B7N0R3"/>
<dbReference type="Proteomes" id="UP000092154">
    <property type="component" value="Unassembled WGS sequence"/>
</dbReference>
<gene>
    <name evidence="1" type="ORF">K503DRAFT_850003</name>
</gene>